<sequence>MAPASLSNDIDQNIVWKPTRASTWFGPLDIPSGPTMPLI</sequence>
<proteinExistence type="predicted"/>
<reference evidence="1 2" key="1">
    <citation type="submission" date="2018-01" db="EMBL/GenBank/DDBJ databases">
        <title>Genomic Encyclopedia of Type Strains, Phase III (KMG-III): the genomes of soil and plant-associated and newly described type strains.</title>
        <authorList>
            <person name="Whitman W."/>
        </authorList>
    </citation>
    <scope>NUCLEOTIDE SEQUENCE [LARGE SCALE GENOMIC DNA]</scope>
    <source>
        <strain evidence="1 2">JCM 18070</strain>
    </source>
</reference>
<name>A0A2S4MFY1_9BURK</name>
<protein>
    <submittedName>
        <fullName evidence="1">Uncharacterized protein</fullName>
    </submittedName>
</protein>
<evidence type="ECO:0000313" key="2">
    <source>
        <dbReference type="Proteomes" id="UP000237381"/>
    </source>
</evidence>
<keyword evidence="2" id="KW-1185">Reference proteome</keyword>
<evidence type="ECO:0000313" key="1">
    <source>
        <dbReference type="EMBL" id="POR53644.1"/>
    </source>
</evidence>
<dbReference type="Proteomes" id="UP000237381">
    <property type="component" value="Unassembled WGS sequence"/>
</dbReference>
<dbReference type="EMBL" id="PQGA01000003">
    <property type="protein sequence ID" value="POR53644.1"/>
    <property type="molecule type" value="Genomic_DNA"/>
</dbReference>
<organism evidence="1 2">
    <name type="scientific">Paraburkholderia eburnea</name>
    <dbReference type="NCBI Taxonomy" id="1189126"/>
    <lineage>
        <taxon>Bacteria</taxon>
        <taxon>Pseudomonadati</taxon>
        <taxon>Pseudomonadota</taxon>
        <taxon>Betaproteobacteria</taxon>
        <taxon>Burkholderiales</taxon>
        <taxon>Burkholderiaceae</taxon>
        <taxon>Paraburkholderia</taxon>
    </lineage>
</organism>
<dbReference type="AlphaFoldDB" id="A0A2S4MFY1"/>
<gene>
    <name evidence="1" type="ORF">B0G62_103216</name>
</gene>
<accession>A0A2S4MFY1</accession>
<comment type="caution">
    <text evidence="1">The sequence shown here is derived from an EMBL/GenBank/DDBJ whole genome shotgun (WGS) entry which is preliminary data.</text>
</comment>